<dbReference type="EMBL" id="JAJCJQ010000013">
    <property type="protein sequence ID" value="MCB6961155.1"/>
    <property type="molecule type" value="Genomic_DNA"/>
</dbReference>
<feature type="transmembrane region" description="Helical" evidence="1">
    <location>
        <begin position="194"/>
        <end position="214"/>
    </location>
</feature>
<feature type="transmembrane region" description="Helical" evidence="1">
    <location>
        <begin position="72"/>
        <end position="96"/>
    </location>
</feature>
<feature type="transmembrane region" description="Helical" evidence="1">
    <location>
        <begin position="20"/>
        <end position="52"/>
    </location>
</feature>
<evidence type="ECO:0000313" key="3">
    <source>
        <dbReference type="EMBL" id="MCB6961155.1"/>
    </source>
</evidence>
<protein>
    <submittedName>
        <fullName evidence="2">Uncharacterized protein</fullName>
    </submittedName>
</protein>
<dbReference type="AlphaFoldDB" id="A0A173R014"/>
<evidence type="ECO:0000256" key="1">
    <source>
        <dbReference type="SAM" id="Phobius"/>
    </source>
</evidence>
<sequence length="227" mass="25475">MIRDYFERKKIWLSSSPGHIGLAFIVLLVTTLCGMLGFVFAGFLFILSIAVFRSLEINELLPFSKKERKTRFLTEVMLDLLCLSVPLLINTAFIVIRHRKLELFSHPLYVAVCFISYIIILAHFSINGTFWKAAEDSRNLEKSLADANVSKSVKIYETFIALVKIVIDTGLFVCLMTIVTNGSFSDIAGIGNEFYKLGCISGILSGTILVIDMVRTIGGRNEYFHTV</sequence>
<gene>
    <name evidence="2" type="ORF">ERS852580_00186</name>
    <name evidence="3" type="ORF">LIZ82_09685</name>
</gene>
<accession>A0A173R014</accession>
<reference evidence="3" key="2">
    <citation type="submission" date="2021-10" db="EMBL/GenBank/DDBJ databases">
        <title>Collection of gut derived symbiotic bacterial strains cultured from healthy donors.</title>
        <authorList>
            <person name="Lin H."/>
            <person name="Littmann E."/>
            <person name="Kohout C."/>
            <person name="Pamer E.G."/>
        </authorList>
    </citation>
    <scope>NUCLEOTIDE SEQUENCE</scope>
    <source>
        <strain evidence="3">DFI.7.28A</strain>
    </source>
</reference>
<name>A0A173R014_9FIRM</name>
<dbReference type="EMBL" id="CYXM01000001">
    <property type="protein sequence ID" value="CUM71304.1"/>
    <property type="molecule type" value="Genomic_DNA"/>
</dbReference>
<evidence type="ECO:0000313" key="4">
    <source>
        <dbReference type="Proteomes" id="UP000095673"/>
    </source>
</evidence>
<dbReference type="Proteomes" id="UP000095673">
    <property type="component" value="Unassembled WGS sequence"/>
</dbReference>
<reference evidence="2 4" key="1">
    <citation type="submission" date="2015-09" db="EMBL/GenBank/DDBJ databases">
        <authorList>
            <consortium name="Pathogen Informatics"/>
        </authorList>
    </citation>
    <scope>NUCLEOTIDE SEQUENCE [LARGE SCALE GENOMIC DNA]</scope>
    <source>
        <strain evidence="2 4">2789STDY5834968</strain>
    </source>
</reference>
<keyword evidence="1" id="KW-0812">Transmembrane</keyword>
<proteinExistence type="predicted"/>
<dbReference type="Proteomes" id="UP001197741">
    <property type="component" value="Unassembled WGS sequence"/>
</dbReference>
<feature type="transmembrane region" description="Helical" evidence="1">
    <location>
        <begin position="108"/>
        <end position="134"/>
    </location>
</feature>
<keyword evidence="1" id="KW-1133">Transmembrane helix</keyword>
<dbReference type="RefSeq" id="WP_055236758.1">
    <property type="nucleotide sequence ID" value="NZ_CYXM01000001.1"/>
</dbReference>
<organism evidence="2 4">
    <name type="scientific">Agathobacter rectalis</name>
    <dbReference type="NCBI Taxonomy" id="39491"/>
    <lineage>
        <taxon>Bacteria</taxon>
        <taxon>Bacillati</taxon>
        <taxon>Bacillota</taxon>
        <taxon>Clostridia</taxon>
        <taxon>Lachnospirales</taxon>
        <taxon>Lachnospiraceae</taxon>
        <taxon>Agathobacter</taxon>
    </lineage>
</organism>
<keyword evidence="1" id="KW-0472">Membrane</keyword>
<evidence type="ECO:0000313" key="2">
    <source>
        <dbReference type="EMBL" id="CUM71304.1"/>
    </source>
</evidence>
<feature type="transmembrane region" description="Helical" evidence="1">
    <location>
        <begin position="155"/>
        <end position="179"/>
    </location>
</feature>